<dbReference type="CDD" id="cd04301">
    <property type="entry name" value="NAT_SF"/>
    <property type="match status" value="1"/>
</dbReference>
<evidence type="ECO:0000259" key="3">
    <source>
        <dbReference type="PROSITE" id="PS51186"/>
    </source>
</evidence>
<proteinExistence type="predicted"/>
<sequence>MIARPDHPAPLVRMAAAGDWPQWRALWRGYCEFYDVAVADDVTAETWRRCLDTTLPALRCLVAESRPVGGDRGRVVGFATLLEHPGTWSIAPVGYLEDLFVHPEARRRGVAGALLHACAAFGRQAGWVKLYWRTGASNTAAQALYDRVGVRTDWVVYDWVLDRR</sequence>
<dbReference type="Pfam" id="PF00583">
    <property type="entry name" value="Acetyltransf_1"/>
    <property type="match status" value="1"/>
</dbReference>
<dbReference type="InterPro" id="IPR050832">
    <property type="entry name" value="Bact_Acetyltransf"/>
</dbReference>
<protein>
    <submittedName>
        <fullName evidence="4">GNAT superfamily N-acetyltransferase</fullName>
    </submittedName>
</protein>
<accession>A0A7W6RE37</accession>
<dbReference type="EMBL" id="JACIGK010000018">
    <property type="protein sequence ID" value="MBB4266861.1"/>
    <property type="molecule type" value="Genomic_DNA"/>
</dbReference>
<dbReference type="InterPro" id="IPR016181">
    <property type="entry name" value="Acyl_CoA_acyltransferase"/>
</dbReference>
<dbReference type="RefSeq" id="WP_184045687.1">
    <property type="nucleotide sequence ID" value="NZ_JACIGK010000018.1"/>
</dbReference>
<dbReference type="SUPFAM" id="SSF55729">
    <property type="entry name" value="Acyl-CoA N-acyltransferases (Nat)"/>
    <property type="match status" value="1"/>
</dbReference>
<dbReference type="PANTHER" id="PTHR43877">
    <property type="entry name" value="AMINOALKYLPHOSPHONATE N-ACETYLTRANSFERASE-RELATED-RELATED"/>
    <property type="match status" value="1"/>
</dbReference>
<keyword evidence="2" id="KW-0012">Acyltransferase</keyword>
<evidence type="ECO:0000256" key="2">
    <source>
        <dbReference type="ARBA" id="ARBA00023315"/>
    </source>
</evidence>
<dbReference type="InterPro" id="IPR000182">
    <property type="entry name" value="GNAT_dom"/>
</dbReference>
<dbReference type="Gene3D" id="3.40.630.30">
    <property type="match status" value="1"/>
</dbReference>
<organism evidence="4 5">
    <name type="scientific">Roseospira visakhapatnamensis</name>
    <dbReference type="NCBI Taxonomy" id="390880"/>
    <lineage>
        <taxon>Bacteria</taxon>
        <taxon>Pseudomonadati</taxon>
        <taxon>Pseudomonadota</taxon>
        <taxon>Alphaproteobacteria</taxon>
        <taxon>Rhodospirillales</taxon>
        <taxon>Rhodospirillaceae</taxon>
        <taxon>Roseospira</taxon>
    </lineage>
</organism>
<gene>
    <name evidence="4" type="ORF">GGD89_002497</name>
</gene>
<reference evidence="4 5" key="1">
    <citation type="submission" date="2020-08" db="EMBL/GenBank/DDBJ databases">
        <title>Genome sequencing of Purple Non-Sulfur Bacteria from various extreme environments.</title>
        <authorList>
            <person name="Mayer M."/>
        </authorList>
    </citation>
    <scope>NUCLEOTIDE SEQUENCE [LARGE SCALE GENOMIC DNA]</scope>
    <source>
        <strain evidence="4 5">JA131</strain>
    </source>
</reference>
<dbReference type="GO" id="GO:0016747">
    <property type="term" value="F:acyltransferase activity, transferring groups other than amino-acyl groups"/>
    <property type="evidence" value="ECO:0007669"/>
    <property type="project" value="InterPro"/>
</dbReference>
<keyword evidence="5" id="KW-1185">Reference proteome</keyword>
<comment type="caution">
    <text evidence="4">The sequence shown here is derived from an EMBL/GenBank/DDBJ whole genome shotgun (WGS) entry which is preliminary data.</text>
</comment>
<evidence type="ECO:0000313" key="4">
    <source>
        <dbReference type="EMBL" id="MBB4266861.1"/>
    </source>
</evidence>
<evidence type="ECO:0000256" key="1">
    <source>
        <dbReference type="ARBA" id="ARBA00022679"/>
    </source>
</evidence>
<evidence type="ECO:0000313" key="5">
    <source>
        <dbReference type="Proteomes" id="UP000554286"/>
    </source>
</evidence>
<dbReference type="PROSITE" id="PS51186">
    <property type="entry name" value="GNAT"/>
    <property type="match status" value="1"/>
</dbReference>
<dbReference type="Proteomes" id="UP000554286">
    <property type="component" value="Unassembled WGS sequence"/>
</dbReference>
<feature type="domain" description="N-acetyltransferase" evidence="3">
    <location>
        <begin position="10"/>
        <end position="164"/>
    </location>
</feature>
<name>A0A7W6RE37_9PROT</name>
<keyword evidence="1 4" id="KW-0808">Transferase</keyword>
<dbReference type="AlphaFoldDB" id="A0A7W6RE37"/>